<dbReference type="PRINTS" id="PR00385">
    <property type="entry name" value="P450"/>
</dbReference>
<dbReference type="PANTHER" id="PTHR24305">
    <property type="entry name" value="CYTOCHROME P450"/>
    <property type="match status" value="1"/>
</dbReference>
<dbReference type="OMA" id="TKCYSFE"/>
<keyword evidence="12" id="KW-0472">Membrane</keyword>
<evidence type="ECO:0000256" key="6">
    <source>
        <dbReference type="ARBA" id="ARBA00022692"/>
    </source>
</evidence>
<keyword evidence="7 13" id="KW-0479">Metal-binding</keyword>
<dbReference type="InterPro" id="IPR002401">
    <property type="entry name" value="Cyt_P450_E_grp-I"/>
</dbReference>
<keyword evidence="15" id="KW-1185">Reference proteome</keyword>
<evidence type="ECO:0000256" key="12">
    <source>
        <dbReference type="ARBA" id="ARBA00023136"/>
    </source>
</evidence>
<proteinExistence type="inferred from homology"/>
<evidence type="ECO:0000256" key="9">
    <source>
        <dbReference type="ARBA" id="ARBA00023002"/>
    </source>
</evidence>
<gene>
    <name evidence="14" type="ORF">CONPUDRAFT_164401</name>
</gene>
<name>A0A5M3MWD5_CONPW</name>
<evidence type="ECO:0000313" key="15">
    <source>
        <dbReference type="Proteomes" id="UP000053558"/>
    </source>
</evidence>
<dbReference type="GO" id="GO:0005506">
    <property type="term" value="F:iron ion binding"/>
    <property type="evidence" value="ECO:0007669"/>
    <property type="project" value="InterPro"/>
</dbReference>
<dbReference type="GO" id="GO:0020037">
    <property type="term" value="F:heme binding"/>
    <property type="evidence" value="ECO:0007669"/>
    <property type="project" value="InterPro"/>
</dbReference>
<evidence type="ECO:0000256" key="13">
    <source>
        <dbReference type="PIRSR" id="PIRSR602401-1"/>
    </source>
</evidence>
<dbReference type="Gene3D" id="1.10.630.10">
    <property type="entry name" value="Cytochrome P450"/>
    <property type="match status" value="1"/>
</dbReference>
<accession>A0A5M3MWD5</accession>
<evidence type="ECO:0000256" key="3">
    <source>
        <dbReference type="ARBA" id="ARBA00004721"/>
    </source>
</evidence>
<dbReference type="PRINTS" id="PR00463">
    <property type="entry name" value="EP450I"/>
</dbReference>
<evidence type="ECO:0000313" key="14">
    <source>
        <dbReference type="EMBL" id="EIW83459.1"/>
    </source>
</evidence>
<dbReference type="Proteomes" id="UP000053558">
    <property type="component" value="Unassembled WGS sequence"/>
</dbReference>
<comment type="similarity">
    <text evidence="4">Belongs to the cytochrome P450 family.</text>
</comment>
<dbReference type="KEGG" id="cput:CONPUDRAFT_164401"/>
<dbReference type="GO" id="GO:0016705">
    <property type="term" value="F:oxidoreductase activity, acting on paired donors, with incorporation or reduction of molecular oxygen"/>
    <property type="evidence" value="ECO:0007669"/>
    <property type="project" value="InterPro"/>
</dbReference>
<reference evidence="15" key="1">
    <citation type="journal article" date="2012" name="Science">
        <title>The Paleozoic origin of enzymatic lignin decomposition reconstructed from 31 fungal genomes.</title>
        <authorList>
            <person name="Floudas D."/>
            <person name="Binder M."/>
            <person name="Riley R."/>
            <person name="Barry K."/>
            <person name="Blanchette R.A."/>
            <person name="Henrissat B."/>
            <person name="Martinez A.T."/>
            <person name="Otillar R."/>
            <person name="Spatafora J.W."/>
            <person name="Yadav J.S."/>
            <person name="Aerts A."/>
            <person name="Benoit I."/>
            <person name="Boyd A."/>
            <person name="Carlson A."/>
            <person name="Copeland A."/>
            <person name="Coutinho P.M."/>
            <person name="de Vries R.P."/>
            <person name="Ferreira P."/>
            <person name="Findley K."/>
            <person name="Foster B."/>
            <person name="Gaskell J."/>
            <person name="Glotzer D."/>
            <person name="Gorecki P."/>
            <person name="Heitman J."/>
            <person name="Hesse C."/>
            <person name="Hori C."/>
            <person name="Igarashi K."/>
            <person name="Jurgens J.A."/>
            <person name="Kallen N."/>
            <person name="Kersten P."/>
            <person name="Kohler A."/>
            <person name="Kuees U."/>
            <person name="Kumar T.K.A."/>
            <person name="Kuo A."/>
            <person name="LaButti K."/>
            <person name="Larrondo L.F."/>
            <person name="Lindquist E."/>
            <person name="Ling A."/>
            <person name="Lombard V."/>
            <person name="Lucas S."/>
            <person name="Lundell T."/>
            <person name="Martin R."/>
            <person name="McLaughlin D.J."/>
            <person name="Morgenstern I."/>
            <person name="Morin E."/>
            <person name="Murat C."/>
            <person name="Nagy L.G."/>
            <person name="Nolan M."/>
            <person name="Ohm R.A."/>
            <person name="Patyshakuliyeva A."/>
            <person name="Rokas A."/>
            <person name="Ruiz-Duenas F.J."/>
            <person name="Sabat G."/>
            <person name="Salamov A."/>
            <person name="Samejima M."/>
            <person name="Schmutz J."/>
            <person name="Slot J.C."/>
            <person name="St John F."/>
            <person name="Stenlid J."/>
            <person name="Sun H."/>
            <person name="Sun S."/>
            <person name="Syed K."/>
            <person name="Tsang A."/>
            <person name="Wiebenga A."/>
            <person name="Young D."/>
            <person name="Pisabarro A."/>
            <person name="Eastwood D.C."/>
            <person name="Martin F."/>
            <person name="Cullen D."/>
            <person name="Grigoriev I.V."/>
            <person name="Hibbett D.S."/>
        </authorList>
    </citation>
    <scope>NUCLEOTIDE SEQUENCE [LARGE SCALE GENOMIC DNA]</scope>
    <source>
        <strain evidence="15">RWD-64-598 SS2</strain>
    </source>
</reference>
<dbReference type="InterPro" id="IPR050121">
    <property type="entry name" value="Cytochrome_P450_monoxygenase"/>
</dbReference>
<evidence type="ECO:0000256" key="4">
    <source>
        <dbReference type="ARBA" id="ARBA00010617"/>
    </source>
</evidence>
<feature type="binding site" description="axial binding residue" evidence="13">
    <location>
        <position position="480"/>
    </location>
    <ligand>
        <name>heme</name>
        <dbReference type="ChEBI" id="CHEBI:30413"/>
    </ligand>
    <ligandPart>
        <name>Fe</name>
        <dbReference type="ChEBI" id="CHEBI:18248"/>
    </ligandPart>
</feature>
<evidence type="ECO:0000256" key="10">
    <source>
        <dbReference type="ARBA" id="ARBA00023004"/>
    </source>
</evidence>
<evidence type="ECO:0000256" key="7">
    <source>
        <dbReference type="ARBA" id="ARBA00022723"/>
    </source>
</evidence>
<keyword evidence="6" id="KW-0812">Transmembrane</keyword>
<comment type="pathway">
    <text evidence="3">Secondary metabolite biosynthesis; terpenoid biosynthesis.</text>
</comment>
<comment type="cofactor">
    <cofactor evidence="1 13">
        <name>heme</name>
        <dbReference type="ChEBI" id="CHEBI:30413"/>
    </cofactor>
</comment>
<dbReference type="GeneID" id="19205118"/>
<evidence type="ECO:0000256" key="1">
    <source>
        <dbReference type="ARBA" id="ARBA00001971"/>
    </source>
</evidence>
<evidence type="ECO:0000256" key="8">
    <source>
        <dbReference type="ARBA" id="ARBA00022989"/>
    </source>
</evidence>
<dbReference type="GO" id="GO:0004497">
    <property type="term" value="F:monooxygenase activity"/>
    <property type="evidence" value="ECO:0007669"/>
    <property type="project" value="UniProtKB-KW"/>
</dbReference>
<dbReference type="SUPFAM" id="SSF48264">
    <property type="entry name" value="Cytochrome P450"/>
    <property type="match status" value="1"/>
</dbReference>
<dbReference type="EMBL" id="JH711576">
    <property type="protein sequence ID" value="EIW83459.1"/>
    <property type="molecule type" value="Genomic_DNA"/>
</dbReference>
<keyword evidence="9" id="KW-0560">Oxidoreductase</keyword>
<dbReference type="RefSeq" id="XP_007767212.1">
    <property type="nucleotide sequence ID" value="XM_007769022.1"/>
</dbReference>
<dbReference type="AlphaFoldDB" id="A0A5M3MWD5"/>
<dbReference type="Pfam" id="PF00067">
    <property type="entry name" value="p450"/>
    <property type="match status" value="1"/>
</dbReference>
<evidence type="ECO:0000256" key="11">
    <source>
        <dbReference type="ARBA" id="ARBA00023033"/>
    </source>
</evidence>
<evidence type="ECO:0000256" key="5">
    <source>
        <dbReference type="ARBA" id="ARBA00022617"/>
    </source>
</evidence>
<keyword evidence="11" id="KW-0503">Monooxygenase</keyword>
<dbReference type="PANTHER" id="PTHR24305:SF166">
    <property type="entry name" value="CYTOCHROME P450 12A4, MITOCHONDRIAL-RELATED"/>
    <property type="match status" value="1"/>
</dbReference>
<comment type="caution">
    <text evidence="14">The sequence shown here is derived from an EMBL/GenBank/DDBJ whole genome shotgun (WGS) entry which is preliminary data.</text>
</comment>
<organism evidence="14 15">
    <name type="scientific">Coniophora puteana (strain RWD-64-598)</name>
    <name type="common">Brown rot fungus</name>
    <dbReference type="NCBI Taxonomy" id="741705"/>
    <lineage>
        <taxon>Eukaryota</taxon>
        <taxon>Fungi</taxon>
        <taxon>Dikarya</taxon>
        <taxon>Basidiomycota</taxon>
        <taxon>Agaricomycotina</taxon>
        <taxon>Agaricomycetes</taxon>
        <taxon>Agaricomycetidae</taxon>
        <taxon>Boletales</taxon>
        <taxon>Coniophorineae</taxon>
        <taxon>Coniophoraceae</taxon>
        <taxon>Coniophora</taxon>
    </lineage>
</organism>
<dbReference type="InterPro" id="IPR001128">
    <property type="entry name" value="Cyt_P450"/>
</dbReference>
<dbReference type="OrthoDB" id="1470350at2759"/>
<keyword evidence="8" id="KW-1133">Transmembrane helix</keyword>
<comment type="subcellular location">
    <subcellularLocation>
        <location evidence="2">Membrane</location>
    </subcellularLocation>
</comment>
<keyword evidence="10 13" id="KW-0408">Iron</keyword>
<protein>
    <submittedName>
        <fullName evidence="14">Cytochrome P450</fullName>
    </submittedName>
</protein>
<keyword evidence="5 13" id="KW-0349">Heme</keyword>
<dbReference type="GO" id="GO:0016020">
    <property type="term" value="C:membrane"/>
    <property type="evidence" value="ECO:0007669"/>
    <property type="project" value="UniProtKB-SubCell"/>
</dbReference>
<dbReference type="InterPro" id="IPR036396">
    <property type="entry name" value="Cyt_P450_sf"/>
</dbReference>
<sequence>MLSLPFFLPACKTIASILAVWVTLKIWGHVQARRRTTHLRGPPRRSILYGTNDKFELKDRSPQMVEWISKYGGVFSLPVVAGMRWTVLCDPVGLEHVYASDEEDYDAPQIAKISLELMLGKGNLLSLRGEEHKRKRRVLAPAFNNTAIRRLVPVFSACALKVTTSLSPILVLIVVQAKTAWNDIVDDGVDGAIIEVQQWMSRISLDIIGLAGFGHDFGTLEGKESEVADALQSTASLNMSKLQLAFIALMLFLPYSDKLPNPAFTPLAKLNQSLDHIATLLLDNAQGGYSSPEVKSLLEVLATLEEAGAKSRMHKEEIISQMKLMLIAGYETTSAALTWALIELAQNEVVQNKLRQEIFQIATDEITWEDLASRLPYLDGVVSETLRLHPSLPDGIRVAKKDDIIPLRKPVTTASGKLTDRIAITKGTTVFIPIKAVNQSRDVWGPDARQFKPERWITDHGSDDSRHRRIFTFIDGPKTCLGKGLAVAEMKVVLSVLVRHFAFEMSDEREVEMNFTNGITPRPRVMGEEGCCVPLRVRKIGTVE</sequence>
<evidence type="ECO:0000256" key="2">
    <source>
        <dbReference type="ARBA" id="ARBA00004370"/>
    </source>
</evidence>